<sequence length="33" mass="3888">MLKSSRDICEDKRIVKAITLVRHRVLDVVQMHP</sequence>
<proteinExistence type="predicted"/>
<gene>
    <name evidence="1" type="ORF">GM50_23410</name>
</gene>
<evidence type="ECO:0000313" key="1">
    <source>
        <dbReference type="EMBL" id="KGA12989.1"/>
    </source>
</evidence>
<comment type="caution">
    <text evidence="1">The sequence shown here is derived from an EMBL/GenBank/DDBJ whole genome shotgun (WGS) entry which is preliminary data.</text>
</comment>
<name>A0A094PTK6_9ZZZZ</name>
<protein>
    <submittedName>
        <fullName evidence="1">Uncharacterized protein</fullName>
    </submittedName>
</protein>
<dbReference type="AlphaFoldDB" id="A0A094PTK6"/>
<dbReference type="EMBL" id="JNSK01000187">
    <property type="protein sequence ID" value="KGA12989.1"/>
    <property type="molecule type" value="Genomic_DNA"/>
</dbReference>
<accession>A0A094PTK6</accession>
<feature type="non-terminal residue" evidence="1">
    <location>
        <position position="33"/>
    </location>
</feature>
<organism evidence="1">
    <name type="scientific">freshwater metagenome</name>
    <dbReference type="NCBI Taxonomy" id="449393"/>
    <lineage>
        <taxon>unclassified sequences</taxon>
        <taxon>metagenomes</taxon>
        <taxon>ecological metagenomes</taxon>
    </lineage>
</organism>
<reference evidence="1" key="1">
    <citation type="submission" date="2014-05" db="EMBL/GenBank/DDBJ databases">
        <title>Key roles for freshwater Actinobacteria revealed by deep metagenomic sequencing.</title>
        <authorList>
            <person name="Ghai R."/>
            <person name="Mizuno C.M."/>
            <person name="Picazo A."/>
            <person name="Camacho A."/>
            <person name="Rodriguez-Valera F."/>
        </authorList>
    </citation>
    <scope>NUCLEOTIDE SEQUENCE</scope>
</reference>